<dbReference type="EMBL" id="KQ981986">
    <property type="protein sequence ID" value="KYN31226.1"/>
    <property type="molecule type" value="Genomic_DNA"/>
</dbReference>
<reference evidence="1 2" key="1">
    <citation type="submission" date="2016-03" db="EMBL/GenBank/DDBJ databases">
        <title>Trachymyrmex septentrionalis WGS genome.</title>
        <authorList>
            <person name="Nygaard S."/>
            <person name="Hu H."/>
            <person name="Boomsma J."/>
            <person name="Zhang G."/>
        </authorList>
    </citation>
    <scope>NUCLEOTIDE SEQUENCE [LARGE SCALE GENOMIC DNA]</scope>
    <source>
        <strain evidence="1">Tsep2-gDNA-1</strain>
        <tissue evidence="1">Whole body</tissue>
    </source>
</reference>
<keyword evidence="2" id="KW-1185">Reference proteome</keyword>
<gene>
    <name evidence="1" type="ORF">ALC56_14494</name>
</gene>
<proteinExistence type="predicted"/>
<protein>
    <submittedName>
        <fullName evidence="1">Uncharacterized protein</fullName>
    </submittedName>
</protein>
<evidence type="ECO:0000313" key="1">
    <source>
        <dbReference type="EMBL" id="KYN31226.1"/>
    </source>
</evidence>
<sequence length="123" mass="13858">MLKSAGRLTTRAKSSLRIPFAALMSLKILPILNTLTTRKSVGDTGKSIIISSIRIPRMDANTTNFTFAWILQEGVSNPCVQNYKVTTFTFLLYNIIHMLKLSMITPIKRLSVKNEPHTMNMTK</sequence>
<evidence type="ECO:0000313" key="2">
    <source>
        <dbReference type="Proteomes" id="UP000078541"/>
    </source>
</evidence>
<accession>A0A195ESU3</accession>
<name>A0A195ESU3_9HYME</name>
<dbReference type="Proteomes" id="UP000078541">
    <property type="component" value="Unassembled WGS sequence"/>
</dbReference>
<organism evidence="1 2">
    <name type="scientific">Trachymyrmex septentrionalis</name>
    <dbReference type="NCBI Taxonomy" id="34720"/>
    <lineage>
        <taxon>Eukaryota</taxon>
        <taxon>Metazoa</taxon>
        <taxon>Ecdysozoa</taxon>
        <taxon>Arthropoda</taxon>
        <taxon>Hexapoda</taxon>
        <taxon>Insecta</taxon>
        <taxon>Pterygota</taxon>
        <taxon>Neoptera</taxon>
        <taxon>Endopterygota</taxon>
        <taxon>Hymenoptera</taxon>
        <taxon>Apocrita</taxon>
        <taxon>Aculeata</taxon>
        <taxon>Formicoidea</taxon>
        <taxon>Formicidae</taxon>
        <taxon>Myrmicinae</taxon>
        <taxon>Trachymyrmex</taxon>
    </lineage>
</organism>
<dbReference type="AlphaFoldDB" id="A0A195ESU3"/>